<dbReference type="GO" id="GO:0006777">
    <property type="term" value="P:Mo-molybdopterin cofactor biosynthetic process"/>
    <property type="evidence" value="ECO:0007669"/>
    <property type="project" value="UniProtKB-UniRule"/>
</dbReference>
<dbReference type="InterPro" id="IPR001453">
    <property type="entry name" value="MoaB/Mog_dom"/>
</dbReference>
<comment type="function">
    <text evidence="1 6">Catalyzes the insertion of molybdate into adenylated molybdopterin with the concomitant release of AMP.</text>
</comment>
<sequence>MIPVAEALDQLFALVGPLGAERVALRDAAGRVLAADAVATRDQPPFPAAAMDGYALRGAEVAPGARFRVVGEAPAGRRHPGAVGPGEAVRIFTGAPMPEGADRVVIQEDTAREGDTMTVTGTPGPGPHVRPAGADFSRGARLEAPRRLSAADVALIAAMNLPEVQVTRRPEVAILSTGDELVMPGEAAGEDQIVASNAFGLKALLEAEGATARLLPVARDTEASLRAGFELAAGADLILTVGGASVGDHDLVAPVAQALGMETAFYKVAMRPGKPLMAGRLGEAAMIGLPGSPVSAIVCGTVFVAPVIRKMLGLGAAPAQRARAPLARGVGANGPRQHYMRARLTEAGLDPFDSQDSALLSLLAEADALLVRPPDDGPRAAGEVMDYVPLPRP</sequence>
<dbReference type="Pfam" id="PF03453">
    <property type="entry name" value="MoeA_N"/>
    <property type="match status" value="1"/>
</dbReference>
<dbReference type="GO" id="GO:0005829">
    <property type="term" value="C:cytosol"/>
    <property type="evidence" value="ECO:0007669"/>
    <property type="project" value="TreeGrafter"/>
</dbReference>
<dbReference type="AlphaFoldDB" id="A0A3D9BVX0"/>
<evidence type="ECO:0000256" key="5">
    <source>
        <dbReference type="ARBA" id="ARBA00047317"/>
    </source>
</evidence>
<name>A0A3D9BVX0_9RHOB</name>
<evidence type="ECO:0000256" key="4">
    <source>
        <dbReference type="ARBA" id="ARBA00023150"/>
    </source>
</evidence>
<comment type="similarity">
    <text evidence="3 6">Belongs to the MoeA family.</text>
</comment>
<dbReference type="GO" id="GO:0061599">
    <property type="term" value="F:molybdopterin molybdotransferase activity"/>
    <property type="evidence" value="ECO:0007669"/>
    <property type="project" value="UniProtKB-UniRule"/>
</dbReference>
<comment type="pathway">
    <text evidence="2 6">Cofactor biosynthesis; molybdopterin biosynthesis.</text>
</comment>
<dbReference type="SUPFAM" id="SSF63867">
    <property type="entry name" value="MoeA C-terminal domain-like"/>
    <property type="match status" value="1"/>
</dbReference>
<dbReference type="SUPFAM" id="SSF53218">
    <property type="entry name" value="Molybdenum cofactor biosynthesis proteins"/>
    <property type="match status" value="1"/>
</dbReference>
<keyword evidence="6" id="KW-0460">Magnesium</keyword>
<organism evidence="8 9">
    <name type="scientific">Rhodosalinus sediminis</name>
    <dbReference type="NCBI Taxonomy" id="1940533"/>
    <lineage>
        <taxon>Bacteria</taxon>
        <taxon>Pseudomonadati</taxon>
        <taxon>Pseudomonadota</taxon>
        <taxon>Alphaproteobacteria</taxon>
        <taxon>Rhodobacterales</taxon>
        <taxon>Paracoccaceae</taxon>
        <taxon>Rhodosalinus</taxon>
    </lineage>
</organism>
<keyword evidence="9" id="KW-1185">Reference proteome</keyword>
<evidence type="ECO:0000256" key="6">
    <source>
        <dbReference type="RuleBase" id="RU365090"/>
    </source>
</evidence>
<proteinExistence type="inferred from homology"/>
<evidence type="ECO:0000256" key="3">
    <source>
        <dbReference type="ARBA" id="ARBA00010763"/>
    </source>
</evidence>
<dbReference type="RefSeq" id="WP_115979254.1">
    <property type="nucleotide sequence ID" value="NZ_QOHR01000006.1"/>
</dbReference>
<dbReference type="GO" id="GO:0046872">
    <property type="term" value="F:metal ion binding"/>
    <property type="evidence" value="ECO:0007669"/>
    <property type="project" value="UniProtKB-UniRule"/>
</dbReference>
<dbReference type="EMBL" id="QOHR01000006">
    <property type="protein sequence ID" value="REC57673.1"/>
    <property type="molecule type" value="Genomic_DNA"/>
</dbReference>
<dbReference type="SUPFAM" id="SSF63882">
    <property type="entry name" value="MoeA N-terminal region -like"/>
    <property type="match status" value="1"/>
</dbReference>
<evidence type="ECO:0000313" key="8">
    <source>
        <dbReference type="EMBL" id="REC57673.1"/>
    </source>
</evidence>
<dbReference type="Pfam" id="PF03454">
    <property type="entry name" value="MoeA_C"/>
    <property type="match status" value="1"/>
</dbReference>
<dbReference type="InterPro" id="IPR038987">
    <property type="entry name" value="MoeA-like"/>
</dbReference>
<dbReference type="PANTHER" id="PTHR10192">
    <property type="entry name" value="MOLYBDOPTERIN BIOSYNTHESIS PROTEIN"/>
    <property type="match status" value="1"/>
</dbReference>
<keyword evidence="6" id="KW-0479">Metal-binding</keyword>
<dbReference type="Pfam" id="PF00994">
    <property type="entry name" value="MoCF_biosynth"/>
    <property type="match status" value="1"/>
</dbReference>
<dbReference type="SMART" id="SM00852">
    <property type="entry name" value="MoCF_biosynth"/>
    <property type="match status" value="1"/>
</dbReference>
<dbReference type="InterPro" id="IPR036425">
    <property type="entry name" value="MoaB/Mog-like_dom_sf"/>
</dbReference>
<reference evidence="8 9" key="1">
    <citation type="journal article" date="2017" name="Int. J. Syst. Evol. Microbiol.">
        <title>Rhodosalinus sediminis gen. nov., sp. nov., isolated from marine saltern.</title>
        <authorList>
            <person name="Guo L.Y."/>
            <person name="Ling S.K."/>
            <person name="Li C.M."/>
            <person name="Chen G.J."/>
            <person name="Du Z.J."/>
        </authorList>
    </citation>
    <scope>NUCLEOTIDE SEQUENCE [LARGE SCALE GENOMIC DNA]</scope>
    <source>
        <strain evidence="8 9">WDN1C137</strain>
    </source>
</reference>
<comment type="catalytic activity">
    <reaction evidence="5">
        <text>adenylyl-molybdopterin + molybdate = Mo-molybdopterin + AMP + H(+)</text>
        <dbReference type="Rhea" id="RHEA:35047"/>
        <dbReference type="ChEBI" id="CHEBI:15378"/>
        <dbReference type="ChEBI" id="CHEBI:36264"/>
        <dbReference type="ChEBI" id="CHEBI:62727"/>
        <dbReference type="ChEBI" id="CHEBI:71302"/>
        <dbReference type="ChEBI" id="CHEBI:456215"/>
        <dbReference type="EC" id="2.10.1.1"/>
    </reaction>
</comment>
<accession>A0A3D9BVX0</accession>
<protein>
    <recommendedName>
        <fullName evidence="6">Molybdopterin molybdenumtransferase</fullName>
        <ecNumber evidence="6">2.10.1.1</ecNumber>
    </recommendedName>
</protein>
<dbReference type="NCBIfam" id="NF045515">
    <property type="entry name" value="Glp_gephyrin"/>
    <property type="match status" value="1"/>
</dbReference>
<dbReference type="Gene3D" id="2.170.190.11">
    <property type="entry name" value="Molybdopterin biosynthesis moea protein, domain 3"/>
    <property type="match status" value="1"/>
</dbReference>
<dbReference type="InterPro" id="IPR005111">
    <property type="entry name" value="MoeA_C_domain_IV"/>
</dbReference>
<dbReference type="CDD" id="cd00887">
    <property type="entry name" value="MoeA"/>
    <property type="match status" value="1"/>
</dbReference>
<dbReference type="InterPro" id="IPR036688">
    <property type="entry name" value="MoeA_C_domain_IV_sf"/>
</dbReference>
<keyword evidence="4 6" id="KW-0501">Molybdenum cofactor biosynthesis</keyword>
<dbReference type="OrthoDB" id="9804758at2"/>
<evidence type="ECO:0000256" key="1">
    <source>
        <dbReference type="ARBA" id="ARBA00002901"/>
    </source>
</evidence>
<evidence type="ECO:0000259" key="7">
    <source>
        <dbReference type="SMART" id="SM00852"/>
    </source>
</evidence>
<dbReference type="EC" id="2.10.1.1" evidence="6"/>
<dbReference type="PANTHER" id="PTHR10192:SF5">
    <property type="entry name" value="GEPHYRIN"/>
    <property type="match status" value="1"/>
</dbReference>
<dbReference type="InterPro" id="IPR036135">
    <property type="entry name" value="MoeA_linker/N_sf"/>
</dbReference>
<comment type="cofactor">
    <cofactor evidence="6">
        <name>Mg(2+)</name>
        <dbReference type="ChEBI" id="CHEBI:18420"/>
    </cofactor>
</comment>
<evidence type="ECO:0000313" key="9">
    <source>
        <dbReference type="Proteomes" id="UP000257131"/>
    </source>
</evidence>
<evidence type="ECO:0000256" key="2">
    <source>
        <dbReference type="ARBA" id="ARBA00005046"/>
    </source>
</evidence>
<dbReference type="Gene3D" id="3.90.105.10">
    <property type="entry name" value="Molybdopterin biosynthesis moea protein, domain 2"/>
    <property type="match status" value="1"/>
</dbReference>
<keyword evidence="6 8" id="KW-0808">Transferase</keyword>
<comment type="caution">
    <text evidence="8">The sequence shown here is derived from an EMBL/GenBank/DDBJ whole genome shotgun (WGS) entry which is preliminary data.</text>
</comment>
<dbReference type="Gene3D" id="2.40.340.10">
    <property type="entry name" value="MoeA, C-terminal, domain IV"/>
    <property type="match status" value="1"/>
</dbReference>
<dbReference type="UniPathway" id="UPA00344"/>
<keyword evidence="6" id="KW-0500">Molybdenum</keyword>
<dbReference type="InterPro" id="IPR005110">
    <property type="entry name" value="MoeA_linker/N"/>
</dbReference>
<dbReference type="Proteomes" id="UP000257131">
    <property type="component" value="Unassembled WGS sequence"/>
</dbReference>
<feature type="domain" description="MoaB/Mog" evidence="7">
    <location>
        <begin position="173"/>
        <end position="310"/>
    </location>
</feature>
<dbReference type="Gene3D" id="3.40.980.10">
    <property type="entry name" value="MoaB/Mog-like domain"/>
    <property type="match status" value="1"/>
</dbReference>
<gene>
    <name evidence="8" type="ORF">DRV84_07425</name>
</gene>